<proteinExistence type="predicted"/>
<dbReference type="OrthoDB" id="6934at10239"/>
<name>A0A1Z3GCY1_9POXV</name>
<dbReference type="Proteomes" id="UP000202998">
    <property type="component" value="Segment"/>
</dbReference>
<keyword evidence="2" id="KW-1185">Reference proteome</keyword>
<evidence type="ECO:0000313" key="2">
    <source>
        <dbReference type="Proteomes" id="UP000202998"/>
    </source>
</evidence>
<dbReference type="EMBL" id="KY382358">
    <property type="protein sequence ID" value="ASC55622.1"/>
    <property type="molecule type" value="Genomic_DNA"/>
</dbReference>
<gene>
    <name evidence="1" type="ORF">SePPVgORF003</name>
</gene>
<sequence>MASVNNKMSFLVDLLKRLSGRTPCIPTTGCVPRPQMRSDGEFEDDSDDYSYGDSNATNASAALRPLTLTVPGANCPVLVDSVMERKISDMAALVTHVGEWTEISLFESKFCRAPVRVCRSVFAQCIFDANGFFKLGDCQALQLKHGQWYMRRKVAPSVACFVVVVCLKNDGMAAVAVDNTQYLNVSMCEGDAIIFPAARGVFMLPQVGGNVEYLIANMVPTQDLLDMGYEVFNPSVNQDAQIRTANAADARRKACAIVDSLVTARCDLESCYQEICRMMIMMAEFGERYSEVGAQMITTSVNAIAKGMGAQPGAAACRQALRPRRPVSAALTRSHALLNSGLQSLFAVFAQAPDGRLHPDSLMARMEQDMRGLYDRFSARWDAILELASDLDSTLPRCDAVEKFIHLRVCSSDAGVKRSELVQRLTMLAGSGYRITGSGEGVQV</sequence>
<dbReference type="InterPro" id="IPR007027">
    <property type="entry name" value="Poxvirus_F11"/>
</dbReference>
<evidence type="ECO:0000313" key="1">
    <source>
        <dbReference type="EMBL" id="ASC55622.1"/>
    </source>
</evidence>
<accession>A0A1Z3GCY1</accession>
<dbReference type="Pfam" id="PF04943">
    <property type="entry name" value="Pox_F11"/>
    <property type="match status" value="1"/>
</dbReference>
<reference evidence="1 2" key="1">
    <citation type="journal article" date="2017" name="Sci. Rep.">
        <title>Recovery of the first full-length genome sequence of a parapoxvirus directly from a clinical sample.</title>
        <authorList>
            <person name="Gunther T."/>
            <person name="Haas L."/>
            <person name="Alawi M."/>
            <person name="Wohlsein P."/>
            <person name="Marks J."/>
            <person name="Grundhoff A."/>
            <person name="Becher P."/>
            <person name="Fischer N."/>
        </authorList>
    </citation>
    <scope>NUCLEOTIDE SEQUENCE [LARGE SCALE GENOMIC DNA]</scope>
    <source>
        <strain evidence="1">AFK76s1</strain>
    </source>
</reference>
<organism evidence="1 2">
    <name type="scientific">Seal parapoxvirus</name>
    <dbReference type="NCBI Taxonomy" id="187984"/>
    <lineage>
        <taxon>Viruses</taxon>
        <taxon>Varidnaviria</taxon>
        <taxon>Bamfordvirae</taxon>
        <taxon>Nucleocytoviricota</taxon>
        <taxon>Pokkesviricetes</taxon>
        <taxon>Chitovirales</taxon>
        <taxon>Poxviridae</taxon>
        <taxon>Chordopoxvirinae</taxon>
        <taxon>Parapoxvirus</taxon>
        <taxon>Parapoxvirus sealpox</taxon>
        <taxon>Grey sealpox virus</taxon>
    </lineage>
</organism>
<protein>
    <submittedName>
        <fullName evidence="1">Uncharacterized protein</fullName>
    </submittedName>
</protein>